<accession>Q8CUX6</accession>
<dbReference type="SUPFAM" id="SSF52540">
    <property type="entry name" value="P-loop containing nucleoside triphosphate hydrolases"/>
    <property type="match status" value="1"/>
</dbReference>
<dbReference type="OrthoDB" id="9799092at2"/>
<reference evidence="1 2" key="1">
    <citation type="journal article" date="2001" name="FEMS Microbiol. Lett.">
        <title>Oceanobacillus iheyensis gen. nov., sp. nov., a deep-sea extremely halotolerant and alkaliphilic species isolated from a depth of 1050 m on the Iheya Ridge.</title>
        <authorList>
            <person name="Lu J."/>
            <person name="Nogi Y."/>
            <person name="Takami H."/>
        </authorList>
    </citation>
    <scope>NUCLEOTIDE SEQUENCE [LARGE SCALE GENOMIC DNA]</scope>
    <source>
        <strain evidence="2">DSM 14371 / CIP 107618 / JCM 11309 / KCTC 3954 / HTE831</strain>
    </source>
</reference>
<dbReference type="eggNOG" id="COG0645">
    <property type="taxonomic scope" value="Bacteria"/>
</dbReference>
<keyword evidence="2" id="KW-1185">Reference proteome</keyword>
<dbReference type="AlphaFoldDB" id="Q8CUX6"/>
<protein>
    <submittedName>
        <fullName evidence="1">Tunicamycin resistance protein (Partial)</fullName>
    </submittedName>
</protein>
<dbReference type="EMBL" id="BA000028">
    <property type="protein sequence ID" value="BAC12937.1"/>
    <property type="molecule type" value="Genomic_DNA"/>
</dbReference>
<proteinExistence type="predicted"/>
<dbReference type="HOGENOM" id="CLU_111135_0_0_9"/>
<dbReference type="PhylomeDB" id="Q8CUX6"/>
<dbReference type="InterPro" id="IPR027417">
    <property type="entry name" value="P-loop_NTPase"/>
</dbReference>
<evidence type="ECO:0000313" key="2">
    <source>
        <dbReference type="Proteomes" id="UP000000822"/>
    </source>
</evidence>
<organism evidence="1 2">
    <name type="scientific">Oceanobacillus iheyensis (strain DSM 14371 / CIP 107618 / JCM 11309 / KCTC 3954 / HTE831)</name>
    <dbReference type="NCBI Taxonomy" id="221109"/>
    <lineage>
        <taxon>Bacteria</taxon>
        <taxon>Bacillati</taxon>
        <taxon>Bacillota</taxon>
        <taxon>Bacilli</taxon>
        <taxon>Bacillales</taxon>
        <taxon>Bacillaceae</taxon>
        <taxon>Oceanobacillus</taxon>
    </lineage>
</organism>
<dbReference type="STRING" id="221109.gene:10733219"/>
<reference evidence="1 2" key="2">
    <citation type="journal article" date="2002" name="Nucleic Acids Res.">
        <title>Genome sequence of Oceanobacillus iheyensis isolated from the Iheya Ridge and its unexpected adaptive capabilities to extreme environments.</title>
        <authorList>
            <person name="Takami H."/>
            <person name="Takaki Y."/>
            <person name="Uchiyama I."/>
        </authorList>
    </citation>
    <scope>NUCLEOTIDE SEQUENCE [LARGE SCALE GENOMIC DNA]</scope>
    <source>
        <strain evidence="2">DSM 14371 / CIP 107618 / JCM 11309 / KCTC 3954 / HTE831</strain>
    </source>
</reference>
<sequence>MIIWINGTFGVGKTETAKILHKRIPNSYLYDPEEVGFLIRKQLPVELCEEDFQDHEEWRMWNYHLLKKITTETEKIVIVPMTLTNEQYYQEIIGRLKKEGIQLHHFTLVAEPQTIIDRLKKRGDEDNKFIVNRIEKM</sequence>
<dbReference type="Gene3D" id="3.40.50.300">
    <property type="entry name" value="P-loop containing nucleotide triphosphate hydrolases"/>
    <property type="match status" value="1"/>
</dbReference>
<dbReference type="Pfam" id="PF13238">
    <property type="entry name" value="AAA_18"/>
    <property type="match status" value="1"/>
</dbReference>
<evidence type="ECO:0000313" key="1">
    <source>
        <dbReference type="EMBL" id="BAC12937.1"/>
    </source>
</evidence>
<dbReference type="RefSeq" id="WP_011065383.1">
    <property type="nucleotide sequence ID" value="NC_004193.1"/>
</dbReference>
<name>Q8CUX6_OCEIH</name>
<dbReference type="KEGG" id="oih:OB0981"/>
<gene>
    <name evidence="1" type="ordered locus">OB0981</name>
</gene>
<dbReference type="Proteomes" id="UP000000822">
    <property type="component" value="Chromosome"/>
</dbReference>